<feature type="domain" description="Flagellar hook protein FlgE/F/G-like D1" evidence="10">
    <location>
        <begin position="96"/>
        <end position="159"/>
    </location>
</feature>
<dbReference type="InterPro" id="IPR037925">
    <property type="entry name" value="FlgE/F/G-like"/>
</dbReference>
<feature type="domain" description="Flagellar basal body rod protein N-terminal" evidence="8">
    <location>
        <begin position="7"/>
        <end position="35"/>
    </location>
</feature>
<evidence type="ECO:0000259" key="10">
    <source>
        <dbReference type="Pfam" id="PF22692"/>
    </source>
</evidence>
<evidence type="ECO:0000313" key="12">
    <source>
        <dbReference type="Proteomes" id="UP000575898"/>
    </source>
</evidence>
<dbReference type="Pfam" id="PF00460">
    <property type="entry name" value="Flg_bb_rod"/>
    <property type="match status" value="1"/>
</dbReference>
<dbReference type="NCBIfam" id="TIGR02488">
    <property type="entry name" value="flgG_G_neg"/>
    <property type="match status" value="1"/>
</dbReference>
<dbReference type="InterPro" id="IPR010930">
    <property type="entry name" value="Flg_bb/hook_C_dom"/>
</dbReference>
<dbReference type="GO" id="GO:0009426">
    <property type="term" value="C:bacterial-type flagellum basal body, distal rod"/>
    <property type="evidence" value="ECO:0007669"/>
    <property type="project" value="UniProtKB-UniRule"/>
</dbReference>
<dbReference type="GO" id="GO:0071978">
    <property type="term" value="P:bacterial-type flagellum-dependent swarming motility"/>
    <property type="evidence" value="ECO:0007669"/>
    <property type="project" value="TreeGrafter"/>
</dbReference>
<keyword evidence="11" id="KW-0282">Flagellum</keyword>
<name>A0A840MK17_9PROT</name>
<dbReference type="InterPro" id="IPR020013">
    <property type="entry name" value="Flagellar_FlgE/F/G"/>
</dbReference>
<keyword evidence="4 7" id="KW-0975">Bacterial flagellum</keyword>
<dbReference type="InterPro" id="IPR053967">
    <property type="entry name" value="LlgE_F_G-like_D1"/>
</dbReference>
<comment type="subcellular location">
    <subcellularLocation>
        <location evidence="1 7">Bacterial flagellum basal body</location>
    </subcellularLocation>
</comment>
<evidence type="ECO:0000256" key="3">
    <source>
        <dbReference type="ARBA" id="ARBA00017948"/>
    </source>
</evidence>
<comment type="subunit">
    <text evidence="7">The basal body constitutes a major portion of the flagellar organelle and consists of four rings (L,P,S, and M) mounted on a central rod. The rod consists of about 26 subunits of FlgG in the distal portion, and FlgB, FlgC and FlgF are thought to build up the proximal portion of the rod with about 6 subunits each.</text>
</comment>
<evidence type="ECO:0000259" key="9">
    <source>
        <dbReference type="Pfam" id="PF06429"/>
    </source>
</evidence>
<evidence type="ECO:0000256" key="2">
    <source>
        <dbReference type="ARBA" id="ARBA00009677"/>
    </source>
</evidence>
<dbReference type="Pfam" id="PF22692">
    <property type="entry name" value="LlgE_F_G_D1"/>
    <property type="match status" value="1"/>
</dbReference>
<keyword evidence="11" id="KW-0969">Cilium</keyword>
<dbReference type="RefSeq" id="WP_184038493.1">
    <property type="nucleotide sequence ID" value="NZ_JACHHY010000011.1"/>
</dbReference>
<reference evidence="11 12" key="1">
    <citation type="submission" date="2020-08" db="EMBL/GenBank/DDBJ databases">
        <title>Genomic Encyclopedia of Type Strains, Phase IV (KMG-IV): sequencing the most valuable type-strain genomes for metagenomic binning, comparative biology and taxonomic classification.</title>
        <authorList>
            <person name="Goeker M."/>
        </authorList>
    </citation>
    <scope>NUCLEOTIDE SEQUENCE [LARGE SCALE GENOMIC DNA]</scope>
    <source>
        <strain evidence="11 12">DSM 27165</strain>
    </source>
</reference>
<dbReference type="Pfam" id="PF06429">
    <property type="entry name" value="Flg_bbr_C"/>
    <property type="match status" value="1"/>
</dbReference>
<evidence type="ECO:0000259" key="8">
    <source>
        <dbReference type="Pfam" id="PF00460"/>
    </source>
</evidence>
<dbReference type="Proteomes" id="UP000575898">
    <property type="component" value="Unassembled WGS sequence"/>
</dbReference>
<evidence type="ECO:0000256" key="1">
    <source>
        <dbReference type="ARBA" id="ARBA00004117"/>
    </source>
</evidence>
<sequence length="260" mass="28045">MIRALWVAKTGMDAQQTHIDVISHNLANVNTTGYKRQRAVFEDLIYQTLRQPGALATQTNEIPTGLQLGVGARVVATARTHTEGTLQKTDNPFDIAINGRGFFQIQLPDGTTAYTRDGSFELNSQGQMVTSSGYLLQPNITLPANAQSVTVGLDGIVTVVQPGNVTPVQIGQIQLADFINPAGLQSRGENLYLETGSSGAPQVNTPGLNGTGILLHTYVENSNVNVTEELINMIQAQRAFEINSRAIQASDQMLQKLTQL</sequence>
<keyword evidence="12" id="KW-1185">Reference proteome</keyword>
<evidence type="ECO:0000313" key="11">
    <source>
        <dbReference type="EMBL" id="MBB5018740.1"/>
    </source>
</evidence>
<evidence type="ECO:0000256" key="5">
    <source>
        <dbReference type="ARBA" id="ARBA00032912"/>
    </source>
</evidence>
<organism evidence="11 12">
    <name type="scientific">Chitinivorax tropicus</name>
    <dbReference type="NCBI Taxonomy" id="714531"/>
    <lineage>
        <taxon>Bacteria</taxon>
        <taxon>Pseudomonadati</taxon>
        <taxon>Pseudomonadota</taxon>
        <taxon>Betaproteobacteria</taxon>
        <taxon>Chitinivorax</taxon>
    </lineage>
</organism>
<proteinExistence type="inferred from homology"/>
<gene>
    <name evidence="11" type="ORF">HNQ59_002033</name>
</gene>
<dbReference type="SUPFAM" id="SSF117143">
    <property type="entry name" value="Flagellar hook protein flgE"/>
    <property type="match status" value="1"/>
</dbReference>
<feature type="domain" description="Flagellar basal-body/hook protein C-terminal" evidence="9">
    <location>
        <begin position="218"/>
        <end position="260"/>
    </location>
</feature>
<protein>
    <recommendedName>
        <fullName evidence="3 6">Flagellar basal-body rod protein FlgG</fullName>
    </recommendedName>
    <alternativeName>
        <fullName evidence="5 7">Distal rod protein</fullName>
    </alternativeName>
</protein>
<evidence type="ECO:0000256" key="7">
    <source>
        <dbReference type="RuleBase" id="RU362116"/>
    </source>
</evidence>
<evidence type="ECO:0000256" key="4">
    <source>
        <dbReference type="ARBA" id="ARBA00023143"/>
    </source>
</evidence>
<keyword evidence="11" id="KW-0966">Cell projection</keyword>
<evidence type="ECO:0000256" key="6">
    <source>
        <dbReference type="NCBIfam" id="TIGR02488"/>
    </source>
</evidence>
<dbReference type="AlphaFoldDB" id="A0A840MK17"/>
<comment type="similarity">
    <text evidence="2 7">Belongs to the flagella basal body rod proteins family.</text>
</comment>
<accession>A0A840MK17</accession>
<dbReference type="PANTHER" id="PTHR30435:SF19">
    <property type="entry name" value="FLAGELLAR BASAL-BODY ROD PROTEIN FLGG"/>
    <property type="match status" value="1"/>
</dbReference>
<dbReference type="InterPro" id="IPR001444">
    <property type="entry name" value="Flag_bb_rod_N"/>
</dbReference>
<dbReference type="PANTHER" id="PTHR30435">
    <property type="entry name" value="FLAGELLAR PROTEIN"/>
    <property type="match status" value="1"/>
</dbReference>
<dbReference type="InterPro" id="IPR012834">
    <property type="entry name" value="FlgG_G_neg"/>
</dbReference>
<comment type="caution">
    <text evidence="11">The sequence shown here is derived from an EMBL/GenBank/DDBJ whole genome shotgun (WGS) entry which is preliminary data.</text>
</comment>
<dbReference type="NCBIfam" id="TIGR03506">
    <property type="entry name" value="FlgEFG_subfam"/>
    <property type="match status" value="2"/>
</dbReference>
<dbReference type="EMBL" id="JACHHY010000011">
    <property type="protein sequence ID" value="MBB5018740.1"/>
    <property type="molecule type" value="Genomic_DNA"/>
</dbReference>